<reference evidence="1" key="1">
    <citation type="submission" date="2019-04" db="EMBL/GenBank/DDBJ databases">
        <title>Friends and foes A comparative genomics studyof 23 Aspergillus species from section Flavi.</title>
        <authorList>
            <consortium name="DOE Joint Genome Institute"/>
            <person name="Kjaerbolling I."/>
            <person name="Vesth T."/>
            <person name="Frisvad J.C."/>
            <person name="Nybo J.L."/>
            <person name="Theobald S."/>
            <person name="Kildgaard S."/>
            <person name="Isbrandt T."/>
            <person name="Kuo A."/>
            <person name="Sato A."/>
            <person name="Lyhne E.K."/>
            <person name="Kogle M.E."/>
            <person name="Wiebenga A."/>
            <person name="Kun R.S."/>
            <person name="Lubbers R.J."/>
            <person name="Makela M.R."/>
            <person name="Barry K."/>
            <person name="Chovatia M."/>
            <person name="Clum A."/>
            <person name="Daum C."/>
            <person name="Haridas S."/>
            <person name="He G."/>
            <person name="LaButti K."/>
            <person name="Lipzen A."/>
            <person name="Mondo S."/>
            <person name="Riley R."/>
            <person name="Salamov A."/>
            <person name="Simmons B.A."/>
            <person name="Magnuson J.K."/>
            <person name="Henrissat B."/>
            <person name="Mortensen U.H."/>
            <person name="Larsen T.O."/>
            <person name="Devries R.P."/>
            <person name="Grigoriev I.V."/>
            <person name="Machida M."/>
            <person name="Baker S.E."/>
            <person name="Andersen M.R."/>
        </authorList>
    </citation>
    <scope>NUCLEOTIDE SEQUENCE [LARGE SCALE GENOMIC DNA]</scope>
    <source>
        <strain evidence="1">IBT 14317</strain>
    </source>
</reference>
<sequence length="175" mass="20593">MGRKSLVVILKANKTENEQLKKYKQAIFMEWSEPNKVDRDSYIHQADEIPFKLRKIKHYLAEKVAGRDSENRFSQDNATELARLEHERLISERLYKHRTLDLSPAQGQVVLPPLIPWDDLALEWREVYQKLVQSIPKILKECGYSVYDLQKKMELNSNRDWLFILPSISLSGCFC</sequence>
<dbReference type="Proteomes" id="UP000326877">
    <property type="component" value="Unassembled WGS sequence"/>
</dbReference>
<name>A0A5N7BQ53_PETAA</name>
<protein>
    <submittedName>
        <fullName evidence="1">Uncharacterized protein</fullName>
    </submittedName>
</protein>
<organism evidence="1">
    <name type="scientific">Petromyces alliaceus</name>
    <name type="common">Aspergillus alliaceus</name>
    <dbReference type="NCBI Taxonomy" id="209559"/>
    <lineage>
        <taxon>Eukaryota</taxon>
        <taxon>Fungi</taxon>
        <taxon>Dikarya</taxon>
        <taxon>Ascomycota</taxon>
        <taxon>Pezizomycotina</taxon>
        <taxon>Eurotiomycetes</taxon>
        <taxon>Eurotiomycetidae</taxon>
        <taxon>Eurotiales</taxon>
        <taxon>Aspergillaceae</taxon>
        <taxon>Aspergillus</taxon>
        <taxon>Aspergillus subgen. Circumdati</taxon>
    </lineage>
</organism>
<dbReference type="AlphaFoldDB" id="A0A5N7BQ53"/>
<dbReference type="Gene3D" id="6.20.350.10">
    <property type="match status" value="1"/>
</dbReference>
<accession>A0A5N7BQ53</accession>
<dbReference type="EMBL" id="ML735435">
    <property type="protein sequence ID" value="KAE8383974.1"/>
    <property type="molecule type" value="Genomic_DNA"/>
</dbReference>
<gene>
    <name evidence="1" type="ORF">BDV23DRAFT_167777</name>
</gene>
<evidence type="ECO:0000313" key="1">
    <source>
        <dbReference type="EMBL" id="KAE8383974.1"/>
    </source>
</evidence>
<proteinExistence type="predicted"/>